<name>A0A4R6VI52_9PSEU</name>
<evidence type="ECO:0000313" key="3">
    <source>
        <dbReference type="Proteomes" id="UP000295705"/>
    </source>
</evidence>
<dbReference type="NCBIfam" id="NF001664">
    <property type="entry name" value="PRK00431.1-6"/>
    <property type="match status" value="1"/>
</dbReference>
<gene>
    <name evidence="2" type="ORF">EV188_102705</name>
</gene>
<accession>A0A4R6VI52</accession>
<dbReference type="SUPFAM" id="SSF52949">
    <property type="entry name" value="Macro domain-like"/>
    <property type="match status" value="1"/>
</dbReference>
<proteinExistence type="predicted"/>
<dbReference type="InterPro" id="IPR043472">
    <property type="entry name" value="Macro_dom-like"/>
</dbReference>
<evidence type="ECO:0000259" key="1">
    <source>
        <dbReference type="PROSITE" id="PS51154"/>
    </source>
</evidence>
<evidence type="ECO:0000313" key="2">
    <source>
        <dbReference type="EMBL" id="TDQ63048.1"/>
    </source>
</evidence>
<protein>
    <submittedName>
        <fullName evidence="2">O-acetyl-ADP-ribose deacetylase (Regulator of RNase III)</fullName>
    </submittedName>
</protein>
<sequence length="184" mass="19069">MVGPRAGYSGRMTAEITLHRGDITQAEVDAVVNAANSGLLGGGGVDGAIHRAGGPAILEACRELRRTTLPDGLPTGQAVATTAGDLPAQWVIHTVGPVYAKSEDRSELLASAYRESLRVADELGARTVAFPAVSAGVYGWPLGDAARIAVSTVRTTGSAVREARFVLFSDEVYDAFARADESSG</sequence>
<dbReference type="Proteomes" id="UP000295705">
    <property type="component" value="Unassembled WGS sequence"/>
</dbReference>
<dbReference type="SMART" id="SM00506">
    <property type="entry name" value="A1pp"/>
    <property type="match status" value="1"/>
</dbReference>
<dbReference type="PANTHER" id="PTHR11106">
    <property type="entry name" value="GANGLIOSIDE INDUCED DIFFERENTIATION ASSOCIATED PROTEIN 2-RELATED"/>
    <property type="match status" value="1"/>
</dbReference>
<dbReference type="InterPro" id="IPR002589">
    <property type="entry name" value="Macro_dom"/>
</dbReference>
<dbReference type="Gene3D" id="3.40.220.10">
    <property type="entry name" value="Leucine Aminopeptidase, subunit E, domain 1"/>
    <property type="match status" value="1"/>
</dbReference>
<keyword evidence="3" id="KW-1185">Reference proteome</keyword>
<dbReference type="PANTHER" id="PTHR11106:SF27">
    <property type="entry name" value="MACRO DOMAIN-CONTAINING PROTEIN"/>
    <property type="match status" value="1"/>
</dbReference>
<dbReference type="PROSITE" id="PS51154">
    <property type="entry name" value="MACRO"/>
    <property type="match status" value="1"/>
</dbReference>
<organism evidence="2 3">
    <name type="scientific">Actinomycetospora succinea</name>
    <dbReference type="NCBI Taxonomy" id="663603"/>
    <lineage>
        <taxon>Bacteria</taxon>
        <taxon>Bacillati</taxon>
        <taxon>Actinomycetota</taxon>
        <taxon>Actinomycetes</taxon>
        <taxon>Pseudonocardiales</taxon>
        <taxon>Pseudonocardiaceae</taxon>
        <taxon>Actinomycetospora</taxon>
    </lineage>
</organism>
<dbReference type="AlphaFoldDB" id="A0A4R6VI52"/>
<dbReference type="Pfam" id="PF01661">
    <property type="entry name" value="Macro"/>
    <property type="match status" value="1"/>
</dbReference>
<dbReference type="EMBL" id="SNYO01000002">
    <property type="protein sequence ID" value="TDQ63048.1"/>
    <property type="molecule type" value="Genomic_DNA"/>
</dbReference>
<feature type="domain" description="Macro" evidence="1">
    <location>
        <begin position="3"/>
        <end position="184"/>
    </location>
</feature>
<comment type="caution">
    <text evidence="2">The sequence shown here is derived from an EMBL/GenBank/DDBJ whole genome shotgun (WGS) entry which is preliminary data.</text>
</comment>
<reference evidence="2 3" key="1">
    <citation type="submission" date="2019-03" db="EMBL/GenBank/DDBJ databases">
        <title>Genomic Encyclopedia of Type Strains, Phase IV (KMG-IV): sequencing the most valuable type-strain genomes for metagenomic binning, comparative biology and taxonomic classification.</title>
        <authorList>
            <person name="Goeker M."/>
        </authorList>
    </citation>
    <scope>NUCLEOTIDE SEQUENCE [LARGE SCALE GENOMIC DNA]</scope>
    <source>
        <strain evidence="2 3">DSM 45775</strain>
    </source>
</reference>